<dbReference type="Proteomes" id="UP000231267">
    <property type="component" value="Unassembled WGS sequence"/>
</dbReference>
<sequence>MKNKFPNTIRIISLVTLATFVLIQSAPAYALRQPVSEGSALGEVTAALTGNVSSSGRATGVITPTGLLLRGIMHITKKDYEKIRAEGFLPKNQGGVSKDTTNNFPGKVSFSLCSDELFHSATLLFYGPLVDKMHVAFIIGPEYVRAHKDRFSLVGEYFNKTSHSHERNIYKRGLELLGLSDVKPEPYDKAFGDEIQADGVSAEAIAGIIADHSMVDKLRQWDVELGLSGLPIYAFDKLSSEKSELREEWLPVPGAASAGDEAKAKVELFTEVDNHVEFYHWLVKSIESGALEKGLPLFLFDAHDDTRFRPDDSIATPRDSNWLRIACRNGYLGGIYWVVPSWIDEKGMEYLAQQVERLKEGGIQIKILRLEEVAAALANIDKEALATIDADFFDSIYSVGTVYPVHISDEKEIQDVAHKIIEPLSKHKNGITSINVVLTGFPFLQPTKAKLIAATVRKEFDDLMTSEVVLPVEQGAAIAPAGDADNATAEGILVITDNIAAAKEEIAQAMGIGLAGAINYYLVQENSLSEIRKAKAAASSAGIVLMFMTNFDIKLAVLANLSGMSIIDISDKAQMEAFAKALGESL</sequence>
<dbReference type="EMBL" id="PFGP01000037">
    <property type="protein sequence ID" value="PIW66665.1"/>
    <property type="molecule type" value="Genomic_DNA"/>
</dbReference>
<evidence type="ECO:0000313" key="1">
    <source>
        <dbReference type="EMBL" id="PIW66665.1"/>
    </source>
</evidence>
<evidence type="ECO:0000313" key="2">
    <source>
        <dbReference type="Proteomes" id="UP000231267"/>
    </source>
</evidence>
<comment type="caution">
    <text evidence="1">The sequence shown here is derived from an EMBL/GenBank/DDBJ whole genome shotgun (WGS) entry which is preliminary data.</text>
</comment>
<reference evidence="1 2" key="1">
    <citation type="submission" date="2017-09" db="EMBL/GenBank/DDBJ databases">
        <title>Depth-based differentiation of microbial function through sediment-hosted aquifers and enrichment of novel symbionts in the deep terrestrial subsurface.</title>
        <authorList>
            <person name="Probst A.J."/>
            <person name="Ladd B."/>
            <person name="Jarett J.K."/>
            <person name="Geller-Mcgrath D.E."/>
            <person name="Sieber C.M."/>
            <person name="Emerson J.B."/>
            <person name="Anantharaman K."/>
            <person name="Thomas B.C."/>
            <person name="Malmstrom R."/>
            <person name="Stieglmeier M."/>
            <person name="Klingl A."/>
            <person name="Woyke T."/>
            <person name="Ryan C.M."/>
            <person name="Banfield J.F."/>
        </authorList>
    </citation>
    <scope>NUCLEOTIDE SEQUENCE [LARGE SCALE GENOMIC DNA]</scope>
    <source>
        <strain evidence="1">CG12_big_fil_rev_8_21_14_0_65_43_15</strain>
    </source>
</reference>
<organism evidence="1 2">
    <name type="scientific">Candidatus Taenaricola geysiri</name>
    <dbReference type="NCBI Taxonomy" id="1974752"/>
    <lineage>
        <taxon>Bacteria</taxon>
        <taxon>Pseudomonadati</taxon>
        <taxon>Candidatus Omnitrophota</taxon>
        <taxon>Candidatus Taenaricola</taxon>
    </lineage>
</organism>
<accession>A0A2J0LFN6</accession>
<proteinExistence type="predicted"/>
<gene>
    <name evidence="1" type="ORF">COW11_02110</name>
</gene>
<protein>
    <submittedName>
        <fullName evidence="1">Uncharacterized protein</fullName>
    </submittedName>
</protein>
<name>A0A2J0LFN6_9BACT</name>
<dbReference type="AlphaFoldDB" id="A0A2J0LFN6"/>